<dbReference type="PROSITE" id="PS50405">
    <property type="entry name" value="GST_CTER"/>
    <property type="match status" value="1"/>
</dbReference>
<evidence type="ECO:0000256" key="14">
    <source>
        <dbReference type="PIRSR" id="PIRSR015753-1"/>
    </source>
</evidence>
<dbReference type="PANTHER" id="PTHR32419:SF6">
    <property type="entry name" value="GLUTATHIONE S-TRANSFERASE OMEGA-LIKE 1-RELATED"/>
    <property type="match status" value="1"/>
</dbReference>
<evidence type="ECO:0000256" key="11">
    <source>
        <dbReference type="ARBA" id="ARBA00049544"/>
    </source>
</evidence>
<evidence type="ECO:0000256" key="15">
    <source>
        <dbReference type="PIRSR" id="PIRSR015753-2"/>
    </source>
</evidence>
<keyword evidence="8" id="KW-0961">Cell wall biogenesis/degradation</keyword>
<evidence type="ECO:0000313" key="18">
    <source>
        <dbReference type="EMBL" id="ANZ75071.1"/>
    </source>
</evidence>
<feature type="site" description="Lowers pKa of active site Cys" evidence="16">
    <location>
        <position position="264"/>
    </location>
</feature>
<reference evidence="18 19" key="1">
    <citation type="submission" date="2016-02" db="EMBL/GenBank/DDBJ databases">
        <title>Comparative genomic and transcriptomic foundation for Pichia pastoris.</title>
        <authorList>
            <person name="Love K.R."/>
            <person name="Shah K.A."/>
            <person name="Whittaker C.A."/>
            <person name="Wu J."/>
            <person name="Bartlett M.C."/>
            <person name="Ma D."/>
            <person name="Leeson R.L."/>
            <person name="Priest M."/>
            <person name="Young S.K."/>
            <person name="Love J.C."/>
        </authorList>
    </citation>
    <scope>NUCLEOTIDE SEQUENCE [LARGE SCALE GENOMIC DNA]</scope>
    <source>
        <strain evidence="18 19">ATCC 28485</strain>
    </source>
</reference>
<dbReference type="InterPro" id="IPR040079">
    <property type="entry name" value="Glutathione_S-Trfase"/>
</dbReference>
<dbReference type="InterPro" id="IPR010987">
    <property type="entry name" value="Glutathione-S-Trfase_C-like"/>
</dbReference>
<dbReference type="InterPro" id="IPR036249">
    <property type="entry name" value="Thioredoxin-like_sf"/>
</dbReference>
<evidence type="ECO:0000256" key="3">
    <source>
        <dbReference type="ARBA" id="ARBA00012436"/>
    </source>
</evidence>
<evidence type="ECO:0000256" key="1">
    <source>
        <dbReference type="ARBA" id="ARBA00004496"/>
    </source>
</evidence>
<accession>A0A1B2JAP1</accession>
<organism evidence="18 19">
    <name type="scientific">Komagataella pastoris</name>
    <name type="common">Yeast</name>
    <name type="synonym">Pichia pastoris</name>
    <dbReference type="NCBI Taxonomy" id="4922"/>
    <lineage>
        <taxon>Eukaryota</taxon>
        <taxon>Fungi</taxon>
        <taxon>Dikarya</taxon>
        <taxon>Ascomycota</taxon>
        <taxon>Saccharomycotina</taxon>
        <taxon>Pichiomycetes</taxon>
        <taxon>Pichiales</taxon>
        <taxon>Pichiaceae</taxon>
        <taxon>Komagataella</taxon>
    </lineage>
</organism>
<feature type="active site" description="Nucleophile" evidence="14">
    <location>
        <position position="62"/>
    </location>
</feature>
<comment type="similarity">
    <text evidence="2">Belongs to the GST superfamily. Omega family.</text>
</comment>
<dbReference type="EMBL" id="CP014585">
    <property type="protein sequence ID" value="ANZ75071.1"/>
    <property type="molecule type" value="Genomic_DNA"/>
</dbReference>
<feature type="binding site" evidence="15">
    <location>
        <position position="95"/>
    </location>
    <ligand>
        <name>glutathione</name>
        <dbReference type="ChEBI" id="CHEBI:57925"/>
    </ligand>
</feature>
<evidence type="ECO:0000256" key="2">
    <source>
        <dbReference type="ARBA" id="ARBA00011067"/>
    </source>
</evidence>
<dbReference type="SFLD" id="SFLDS00019">
    <property type="entry name" value="Glutathione_Transferase_(cytos"/>
    <property type="match status" value="1"/>
</dbReference>
<evidence type="ECO:0000256" key="4">
    <source>
        <dbReference type="ARBA" id="ARBA00012452"/>
    </source>
</evidence>
<keyword evidence="7" id="KW-0560">Oxidoreductase</keyword>
<keyword evidence="19" id="KW-1185">Reference proteome</keyword>
<dbReference type="InterPro" id="IPR047047">
    <property type="entry name" value="GST_Omega-like_C"/>
</dbReference>
<dbReference type="Pfam" id="PF13410">
    <property type="entry name" value="GST_C_2"/>
    <property type="match status" value="1"/>
</dbReference>
<dbReference type="SFLD" id="SFLDG01148">
    <property type="entry name" value="Xi_(cytGST)"/>
    <property type="match status" value="1"/>
</dbReference>
<gene>
    <name evidence="18" type="primary">ECM4</name>
    <name evidence="18" type="ORF">ATY40_BA7502872</name>
</gene>
<dbReference type="SUPFAM" id="SSF52833">
    <property type="entry name" value="Thioredoxin-like"/>
    <property type="match status" value="1"/>
</dbReference>
<comment type="catalytic activity">
    <reaction evidence="11">
        <text>L-dehydroascorbate + 2 glutathione = glutathione disulfide + L-ascorbate</text>
        <dbReference type="Rhea" id="RHEA:24424"/>
        <dbReference type="ChEBI" id="CHEBI:38290"/>
        <dbReference type="ChEBI" id="CHEBI:57925"/>
        <dbReference type="ChEBI" id="CHEBI:58297"/>
        <dbReference type="ChEBI" id="CHEBI:58539"/>
        <dbReference type="EC" id="1.8.5.1"/>
    </reaction>
</comment>
<feature type="active site" description="Proton donor/acceptor" evidence="14">
    <location>
        <position position="204"/>
    </location>
</feature>
<dbReference type="AlphaFoldDB" id="A0A1B2JAP1"/>
<evidence type="ECO:0000256" key="9">
    <source>
        <dbReference type="ARBA" id="ARBA00032186"/>
    </source>
</evidence>
<evidence type="ECO:0000256" key="13">
    <source>
        <dbReference type="ARBA" id="ARBA00070045"/>
    </source>
</evidence>
<dbReference type="InterPro" id="IPR004045">
    <property type="entry name" value="Glutathione_S-Trfase_N"/>
</dbReference>
<protein>
    <recommendedName>
        <fullName evidence="13">Glutathione S-transferase omega-like 2</fullName>
        <ecNumber evidence="3">1.8.5.1</ecNumber>
        <ecNumber evidence="4">2.5.1.18</ecNumber>
    </recommendedName>
    <alternativeName>
        <fullName evidence="9">Glutathione-dependent dehydroascorbate reductase</fullName>
    </alternativeName>
</protein>
<dbReference type="Pfam" id="PF13409">
    <property type="entry name" value="GST_N_2"/>
    <property type="match status" value="1"/>
</dbReference>
<dbReference type="InterPro" id="IPR016639">
    <property type="entry name" value="GST_Omega/GSH"/>
</dbReference>
<feature type="domain" description="GST C-terminal" evidence="17">
    <location>
        <begin position="181"/>
        <end position="312"/>
    </location>
</feature>
<evidence type="ECO:0000256" key="6">
    <source>
        <dbReference type="ARBA" id="ARBA00022679"/>
    </source>
</evidence>
<comment type="catalytic activity">
    <reaction evidence="10">
        <text>RX + glutathione = an S-substituted glutathione + a halide anion + H(+)</text>
        <dbReference type="Rhea" id="RHEA:16437"/>
        <dbReference type="ChEBI" id="CHEBI:15378"/>
        <dbReference type="ChEBI" id="CHEBI:16042"/>
        <dbReference type="ChEBI" id="CHEBI:17792"/>
        <dbReference type="ChEBI" id="CHEBI:57925"/>
        <dbReference type="ChEBI" id="CHEBI:90779"/>
        <dbReference type="EC" id="2.5.1.18"/>
    </reaction>
</comment>
<evidence type="ECO:0000256" key="7">
    <source>
        <dbReference type="ARBA" id="ARBA00023002"/>
    </source>
</evidence>
<name>A0A1B2JAP1_PICPA</name>
<evidence type="ECO:0000313" key="19">
    <source>
        <dbReference type="Proteomes" id="UP000094565"/>
    </source>
</evidence>
<dbReference type="PANTHER" id="PTHR32419">
    <property type="entry name" value="GLUTATHIONYL-HYDROQUINONE REDUCTASE"/>
    <property type="match status" value="1"/>
</dbReference>
<evidence type="ECO:0000256" key="12">
    <source>
        <dbReference type="ARBA" id="ARBA00055859"/>
    </source>
</evidence>
<dbReference type="SFLD" id="SFLDG01206">
    <property type="entry name" value="Xi.1"/>
    <property type="match status" value="1"/>
</dbReference>
<dbReference type="EC" id="1.8.5.1" evidence="3"/>
<dbReference type="GO" id="GO:0045174">
    <property type="term" value="F:glutathione dehydrogenase (ascorbate) activity"/>
    <property type="evidence" value="ECO:0007669"/>
    <property type="project" value="UniProtKB-EC"/>
</dbReference>
<dbReference type="FunFam" id="1.20.1050.10:FF:000038">
    <property type="entry name" value="Glutathione S-transferase omega-like 2"/>
    <property type="match status" value="1"/>
</dbReference>
<dbReference type="GO" id="GO:0071555">
    <property type="term" value="P:cell wall organization"/>
    <property type="evidence" value="ECO:0007669"/>
    <property type="project" value="UniProtKB-KW"/>
</dbReference>
<dbReference type="InterPro" id="IPR036282">
    <property type="entry name" value="Glutathione-S-Trfase_C_sf"/>
</dbReference>
<feature type="binding site" evidence="15">
    <location>
        <begin position="150"/>
        <end position="151"/>
    </location>
    <ligand>
        <name>glutathione</name>
        <dbReference type="ChEBI" id="CHEBI:57925"/>
    </ligand>
</feature>
<keyword evidence="5" id="KW-0963">Cytoplasm</keyword>
<sequence length="333" mass="39439">MDLFFRSCFRQVRNMSKIDIQKFHNAKGEFKRQDSSFRSVIGKDPKFPVEPDRYHLYVSYACPWANRALIARKLKGLEDYLDYSVVHWHMDNKGWRFPSDDDPCEGATPDKLYGYKRLSELYYRANPEYEGRFTVPVLWDKKQHTIVNNESSEIIRIFNTAFNELLEKDGKHEQARLNLYPESLQTQIDQINDWVYNSINNGVYKTGFAGKQEVYEKEVKSVFAHLDKVENELLADGQEFLVGDQLTEADIRLFVTIIRFDPVYVQHFKCNIGMIRFDYPNIHRWLRRLYWNYPELRDTVNFDHIKFHYTKSHPQINPLGITPVGPLPNILPL</sequence>
<evidence type="ECO:0000256" key="8">
    <source>
        <dbReference type="ARBA" id="ARBA00023316"/>
    </source>
</evidence>
<dbReference type="GO" id="GO:0004364">
    <property type="term" value="F:glutathione transferase activity"/>
    <property type="evidence" value="ECO:0007669"/>
    <property type="project" value="UniProtKB-EC"/>
</dbReference>
<dbReference type="CDD" id="cd03190">
    <property type="entry name" value="GST_C_Omega_like"/>
    <property type="match status" value="1"/>
</dbReference>
<dbReference type="Gene3D" id="3.40.30.10">
    <property type="entry name" value="Glutaredoxin"/>
    <property type="match status" value="1"/>
</dbReference>
<dbReference type="FunFam" id="3.40.30.10:FF:000162">
    <property type="entry name" value="Glutathione S-transferase Gst3"/>
    <property type="match status" value="1"/>
</dbReference>
<dbReference type="GO" id="GO:0005737">
    <property type="term" value="C:cytoplasm"/>
    <property type="evidence" value="ECO:0007669"/>
    <property type="project" value="UniProtKB-SubCell"/>
</dbReference>
<dbReference type="SUPFAM" id="SSF47616">
    <property type="entry name" value="GST C-terminal domain-like"/>
    <property type="match status" value="1"/>
</dbReference>
<evidence type="ECO:0000259" key="17">
    <source>
        <dbReference type="PROSITE" id="PS50405"/>
    </source>
</evidence>
<proteinExistence type="inferred from homology"/>
<dbReference type="Gene3D" id="1.20.1050.10">
    <property type="match status" value="1"/>
</dbReference>
<comment type="subcellular location">
    <subcellularLocation>
        <location evidence="1">Cytoplasm</location>
    </subcellularLocation>
</comment>
<keyword evidence="6" id="KW-0808">Transferase</keyword>
<evidence type="ECO:0000256" key="10">
    <source>
        <dbReference type="ARBA" id="ARBA00047960"/>
    </source>
</evidence>
<dbReference type="PIRSF" id="PIRSF015753">
    <property type="entry name" value="GST"/>
    <property type="match status" value="1"/>
</dbReference>
<dbReference type="EC" id="2.5.1.18" evidence="4"/>
<feature type="binding site" evidence="15">
    <location>
        <begin position="132"/>
        <end position="135"/>
    </location>
    <ligand>
        <name>glutathione</name>
        <dbReference type="ChEBI" id="CHEBI:57925"/>
    </ligand>
</feature>
<dbReference type="Proteomes" id="UP000094565">
    <property type="component" value="Chromosome 2"/>
</dbReference>
<evidence type="ECO:0000256" key="16">
    <source>
        <dbReference type="PIRSR" id="PIRSR015753-3"/>
    </source>
</evidence>
<dbReference type="OrthoDB" id="2309723at2759"/>
<comment type="function">
    <text evidence="12">Active as '1-Cys' thiol transferase against beta-hydroxyethyl disulfide (HED), as dehydroascorbate reductase and as dimethylarsinic acid reductase, while not active against the standard GST substrate 1-chloro-2,4-dinitrobenzene (CDNB). May be involved in cell wall organization and biogenesis.</text>
</comment>
<feature type="site" description="Lowers pKa of active site Cys" evidence="16">
    <location>
        <position position="309"/>
    </location>
</feature>
<evidence type="ECO:0000256" key="5">
    <source>
        <dbReference type="ARBA" id="ARBA00022490"/>
    </source>
</evidence>